<reference evidence="1" key="1">
    <citation type="journal article" date="2020" name="Nature">
        <title>Giant virus diversity and host interactions through global metagenomics.</title>
        <authorList>
            <person name="Schulz F."/>
            <person name="Roux S."/>
            <person name="Paez-Espino D."/>
            <person name="Jungbluth S."/>
            <person name="Walsh D.A."/>
            <person name="Denef V.J."/>
            <person name="McMahon K.D."/>
            <person name="Konstantinidis K.T."/>
            <person name="Eloe-Fadrosh E.A."/>
            <person name="Kyrpides N.C."/>
            <person name="Woyke T."/>
        </authorList>
    </citation>
    <scope>NUCLEOTIDE SEQUENCE</scope>
    <source>
        <strain evidence="1">GVMAG-M-3300009163-63</strain>
    </source>
</reference>
<proteinExistence type="predicted"/>
<dbReference type="EMBL" id="MN738998">
    <property type="protein sequence ID" value="QHT34340.1"/>
    <property type="molecule type" value="Genomic_DNA"/>
</dbReference>
<evidence type="ECO:0000313" key="1">
    <source>
        <dbReference type="EMBL" id="QHT34340.1"/>
    </source>
</evidence>
<name>A0A6C0F237_9ZZZZ</name>
<accession>A0A6C0F237</accession>
<sequence length="50" mass="5319">MFSFSTKTSGGVGTMQSLFTNNAQVFYKPHSLAVGGTGTVVNARHKARKT</sequence>
<dbReference type="AlphaFoldDB" id="A0A6C0F237"/>
<organism evidence="1">
    <name type="scientific">viral metagenome</name>
    <dbReference type="NCBI Taxonomy" id="1070528"/>
    <lineage>
        <taxon>unclassified sequences</taxon>
        <taxon>metagenomes</taxon>
        <taxon>organismal metagenomes</taxon>
    </lineage>
</organism>
<protein>
    <submittedName>
        <fullName evidence="1">Uncharacterized protein</fullName>
    </submittedName>
</protein>